<keyword evidence="3" id="KW-1185">Reference proteome</keyword>
<comment type="caution">
    <text evidence="2">The sequence shown here is derived from an EMBL/GenBank/DDBJ whole genome shotgun (WGS) entry which is preliminary data.</text>
</comment>
<gene>
    <name evidence="2" type="ORF">JOC48_004050</name>
</gene>
<organism evidence="2 3">
    <name type="scientific">Aquibacillus albus</name>
    <dbReference type="NCBI Taxonomy" id="1168171"/>
    <lineage>
        <taxon>Bacteria</taxon>
        <taxon>Bacillati</taxon>
        <taxon>Bacillota</taxon>
        <taxon>Bacilli</taxon>
        <taxon>Bacillales</taxon>
        <taxon>Bacillaceae</taxon>
        <taxon>Aquibacillus</taxon>
    </lineage>
</organism>
<dbReference type="RefSeq" id="WP_204502126.1">
    <property type="nucleotide sequence ID" value="NZ_JAFBDR010000034.1"/>
</dbReference>
<dbReference type="InterPro" id="IPR036291">
    <property type="entry name" value="NAD(P)-bd_dom_sf"/>
</dbReference>
<reference evidence="2 3" key="1">
    <citation type="submission" date="2021-01" db="EMBL/GenBank/DDBJ databases">
        <title>Genomic Encyclopedia of Type Strains, Phase IV (KMG-IV): sequencing the most valuable type-strain genomes for metagenomic binning, comparative biology and taxonomic classification.</title>
        <authorList>
            <person name="Goeker M."/>
        </authorList>
    </citation>
    <scope>NUCLEOTIDE SEQUENCE [LARGE SCALE GENOMIC DNA]</scope>
    <source>
        <strain evidence="2 3">DSM 23711</strain>
    </source>
</reference>
<evidence type="ECO:0000313" key="3">
    <source>
        <dbReference type="Proteomes" id="UP001296943"/>
    </source>
</evidence>
<name>A0ABS2N5R9_9BACI</name>
<dbReference type="Pfam" id="PF03721">
    <property type="entry name" value="UDPG_MGDP_dh_N"/>
    <property type="match status" value="1"/>
</dbReference>
<evidence type="ECO:0000313" key="2">
    <source>
        <dbReference type="EMBL" id="MBM7573486.1"/>
    </source>
</evidence>
<evidence type="ECO:0000259" key="1">
    <source>
        <dbReference type="Pfam" id="PF03721"/>
    </source>
</evidence>
<dbReference type="Proteomes" id="UP001296943">
    <property type="component" value="Unassembled WGS sequence"/>
</dbReference>
<protein>
    <submittedName>
        <fullName evidence="2">UDP-glucose 6-dehydrogenase</fullName>
    </submittedName>
</protein>
<accession>A0ABS2N5R9</accession>
<sequence>MNIAVVGTGYVGLVTGVVLDEIGHSVTCIDMLPIA</sequence>
<dbReference type="InterPro" id="IPR001732">
    <property type="entry name" value="UDP-Glc/GDP-Man_DH_N"/>
</dbReference>
<dbReference type="Gene3D" id="3.40.50.720">
    <property type="entry name" value="NAD(P)-binding Rossmann-like Domain"/>
    <property type="match status" value="1"/>
</dbReference>
<dbReference type="EMBL" id="JAFBDR010000034">
    <property type="protein sequence ID" value="MBM7573486.1"/>
    <property type="molecule type" value="Genomic_DNA"/>
</dbReference>
<feature type="domain" description="UDP-glucose/GDP-mannose dehydrogenase N-terminal" evidence="1">
    <location>
        <begin position="1"/>
        <end position="31"/>
    </location>
</feature>
<proteinExistence type="predicted"/>
<dbReference type="SUPFAM" id="SSF51735">
    <property type="entry name" value="NAD(P)-binding Rossmann-fold domains"/>
    <property type="match status" value="1"/>
</dbReference>